<name>A0ABU3VU56_9GAMM</name>
<organism evidence="8 9">
    <name type="scientific">Marinobacter xestospongiae</name>
    <dbReference type="NCBI Taxonomy" id="994319"/>
    <lineage>
        <taxon>Bacteria</taxon>
        <taxon>Pseudomonadati</taxon>
        <taxon>Pseudomonadota</taxon>
        <taxon>Gammaproteobacteria</taxon>
        <taxon>Pseudomonadales</taxon>
        <taxon>Marinobacteraceae</taxon>
        <taxon>Marinobacter</taxon>
    </lineage>
</organism>
<proteinExistence type="predicted"/>
<dbReference type="Pfam" id="PF07973">
    <property type="entry name" value="tRNA_SAD"/>
    <property type="match status" value="1"/>
</dbReference>
<dbReference type="EMBL" id="JAWIIJ010000001">
    <property type="protein sequence ID" value="MDV2077271.1"/>
    <property type="molecule type" value="Genomic_DNA"/>
</dbReference>
<dbReference type="InterPro" id="IPR012947">
    <property type="entry name" value="tRNA_SAD"/>
</dbReference>
<dbReference type="Gene3D" id="3.30.980.10">
    <property type="entry name" value="Threonyl-trna Synthetase, Chain A, domain 2"/>
    <property type="match status" value="1"/>
</dbReference>
<evidence type="ECO:0000256" key="2">
    <source>
        <dbReference type="ARBA" id="ARBA00004496"/>
    </source>
</evidence>
<dbReference type="InterPro" id="IPR018164">
    <property type="entry name" value="Ala-tRNA-synth_IIc_N"/>
</dbReference>
<comment type="subcellular location">
    <subcellularLocation>
        <location evidence="2">Cytoplasm</location>
    </subcellularLocation>
</comment>
<dbReference type="InterPro" id="IPR051335">
    <property type="entry name" value="Alanyl-tRNA_Editing_Enzymes"/>
</dbReference>
<evidence type="ECO:0000256" key="6">
    <source>
        <dbReference type="ARBA" id="ARBA00032577"/>
    </source>
</evidence>
<keyword evidence="4" id="KW-0479">Metal-binding</keyword>
<dbReference type="Proteomes" id="UP001269819">
    <property type="component" value="Unassembled WGS sequence"/>
</dbReference>
<dbReference type="PROSITE" id="PS50860">
    <property type="entry name" value="AA_TRNA_LIGASE_II_ALA"/>
    <property type="match status" value="1"/>
</dbReference>
<dbReference type="InterPro" id="IPR009000">
    <property type="entry name" value="Transl_B-barrel_sf"/>
</dbReference>
<protein>
    <recommendedName>
        <fullName evidence="3">Alanine--tRNA ligase</fullName>
    </recommendedName>
    <alternativeName>
        <fullName evidence="6">Alanyl-tRNA synthetase</fullName>
    </alternativeName>
</protein>
<dbReference type="RefSeq" id="WP_316972259.1">
    <property type="nucleotide sequence ID" value="NZ_JAWIIJ010000001.1"/>
</dbReference>
<dbReference type="Gene3D" id="2.40.30.130">
    <property type="match status" value="1"/>
</dbReference>
<evidence type="ECO:0000313" key="9">
    <source>
        <dbReference type="Proteomes" id="UP001269819"/>
    </source>
</evidence>
<evidence type="ECO:0000256" key="1">
    <source>
        <dbReference type="ARBA" id="ARBA00001947"/>
    </source>
</evidence>
<dbReference type="Pfam" id="PF01411">
    <property type="entry name" value="tRNA-synt_2c"/>
    <property type="match status" value="1"/>
</dbReference>
<dbReference type="InterPro" id="IPR018165">
    <property type="entry name" value="Ala-tRNA-synth_IIc_core"/>
</dbReference>
<comment type="cofactor">
    <cofactor evidence="1">
        <name>Zn(2+)</name>
        <dbReference type="ChEBI" id="CHEBI:29105"/>
    </cofactor>
</comment>
<evidence type="ECO:0000256" key="4">
    <source>
        <dbReference type="ARBA" id="ARBA00022723"/>
    </source>
</evidence>
<gene>
    <name evidence="8" type="ORF">RYS15_01185</name>
</gene>
<dbReference type="SUPFAM" id="SSF55186">
    <property type="entry name" value="ThrRS/AlaRS common domain"/>
    <property type="match status" value="1"/>
</dbReference>
<evidence type="ECO:0000313" key="8">
    <source>
        <dbReference type="EMBL" id="MDV2077271.1"/>
    </source>
</evidence>
<dbReference type="PANTHER" id="PTHR43462:SF1">
    <property type="entry name" value="ALANYL-TRNA EDITING PROTEIN AARSD1"/>
    <property type="match status" value="1"/>
</dbReference>
<evidence type="ECO:0000256" key="3">
    <source>
        <dbReference type="ARBA" id="ARBA00017959"/>
    </source>
</evidence>
<sequence>MTAAIKSTEPCFNDEPYTRALEATILHVDGDQLLLDRTIFYPTGGGQPGDTGTLTLADGRQLTVTDTARDPDNPELIWHRVATDDTDDAPHPGQAVHCEIDWDRRYRHMRMHTCLHLLCSLIDAPVTGCSIAADKGRLDFDLPDPVDRIIVTEKLNHLIHQGLDVRHFYTEPESIASLVRTEAVSPPVLQGAVRMVEVTGTDLQPCGGTHVQNTREIGPVICTKIQKKSKTNRRFSLTWQDNVA</sequence>
<dbReference type="SUPFAM" id="SSF50447">
    <property type="entry name" value="Translation proteins"/>
    <property type="match status" value="1"/>
</dbReference>
<reference evidence="8 9" key="1">
    <citation type="submission" date="2023-10" db="EMBL/GenBank/DDBJ databases">
        <title>Characteristics and mechanism of a salt-tolerant marine origin heterotrophic nitrifying- aerobic denitrifying bacteria Marinobacter xestospongiae HN1.</title>
        <authorList>
            <person name="Qi R."/>
        </authorList>
    </citation>
    <scope>NUCLEOTIDE SEQUENCE [LARGE SCALE GENOMIC DNA]</scope>
    <source>
        <strain evidence="8 9">HN1</strain>
    </source>
</reference>
<keyword evidence="9" id="KW-1185">Reference proteome</keyword>
<evidence type="ECO:0000256" key="5">
    <source>
        <dbReference type="ARBA" id="ARBA00022833"/>
    </source>
</evidence>
<dbReference type="InterPro" id="IPR018163">
    <property type="entry name" value="Thr/Ala-tRNA-synth_IIc_edit"/>
</dbReference>
<keyword evidence="5" id="KW-0862">Zinc</keyword>
<dbReference type="PANTHER" id="PTHR43462">
    <property type="entry name" value="ALANYL-TRNA EDITING PROTEIN"/>
    <property type="match status" value="1"/>
</dbReference>
<comment type="caution">
    <text evidence="8">The sequence shown here is derived from an EMBL/GenBank/DDBJ whole genome shotgun (WGS) entry which is preliminary data.</text>
</comment>
<accession>A0ABU3VU56</accession>
<feature type="domain" description="Alanyl-transfer RNA synthetases family profile" evidence="7">
    <location>
        <begin position="1"/>
        <end position="244"/>
    </location>
</feature>
<evidence type="ECO:0000259" key="7">
    <source>
        <dbReference type="PROSITE" id="PS50860"/>
    </source>
</evidence>
<dbReference type="SMART" id="SM00863">
    <property type="entry name" value="tRNA_SAD"/>
    <property type="match status" value="1"/>
</dbReference>